<keyword evidence="6 7" id="KW-0472">Membrane</keyword>
<evidence type="ECO:0000256" key="7">
    <source>
        <dbReference type="RuleBase" id="RU363032"/>
    </source>
</evidence>
<dbReference type="InParanoid" id="A0A1I5I4X1"/>
<feature type="transmembrane region" description="Helical" evidence="7">
    <location>
        <begin position="90"/>
        <end position="116"/>
    </location>
</feature>
<evidence type="ECO:0000256" key="1">
    <source>
        <dbReference type="ARBA" id="ARBA00004651"/>
    </source>
</evidence>
<dbReference type="GO" id="GO:0005886">
    <property type="term" value="C:plasma membrane"/>
    <property type="evidence" value="ECO:0007669"/>
    <property type="project" value="UniProtKB-SubCell"/>
</dbReference>
<evidence type="ECO:0000256" key="3">
    <source>
        <dbReference type="ARBA" id="ARBA00022475"/>
    </source>
</evidence>
<dbReference type="Proteomes" id="UP000183413">
    <property type="component" value="Unassembled WGS sequence"/>
</dbReference>
<feature type="transmembrane region" description="Helical" evidence="7">
    <location>
        <begin position="240"/>
        <end position="262"/>
    </location>
</feature>
<dbReference type="SUPFAM" id="SSF161098">
    <property type="entry name" value="MetI-like"/>
    <property type="match status" value="1"/>
</dbReference>
<keyword evidence="4 7" id="KW-0812">Transmembrane</keyword>
<keyword evidence="5 7" id="KW-1133">Transmembrane helix</keyword>
<reference evidence="9 10" key="1">
    <citation type="submission" date="2016-10" db="EMBL/GenBank/DDBJ databases">
        <authorList>
            <person name="de Groot N.N."/>
        </authorList>
    </citation>
    <scope>NUCLEOTIDE SEQUENCE [LARGE SCALE GENOMIC DNA]</scope>
    <source>
        <strain evidence="9 10">DSM 43067</strain>
    </source>
</reference>
<dbReference type="Gene3D" id="1.10.3720.10">
    <property type="entry name" value="MetI-like"/>
    <property type="match status" value="1"/>
</dbReference>
<accession>A0A1I5I4X1</accession>
<feature type="domain" description="ABC transmembrane type-1" evidence="8">
    <location>
        <begin position="86"/>
        <end position="291"/>
    </location>
</feature>
<evidence type="ECO:0000313" key="10">
    <source>
        <dbReference type="Proteomes" id="UP000183413"/>
    </source>
</evidence>
<keyword evidence="10" id="KW-1185">Reference proteome</keyword>
<protein>
    <submittedName>
        <fullName evidence="9">Peptide/nickel transport system permease protein</fullName>
    </submittedName>
</protein>
<dbReference type="PANTHER" id="PTHR43163">
    <property type="entry name" value="DIPEPTIDE TRANSPORT SYSTEM PERMEASE PROTEIN DPPB-RELATED"/>
    <property type="match status" value="1"/>
</dbReference>
<evidence type="ECO:0000256" key="4">
    <source>
        <dbReference type="ARBA" id="ARBA00022692"/>
    </source>
</evidence>
<dbReference type="Pfam" id="PF00528">
    <property type="entry name" value="BPD_transp_1"/>
    <property type="match status" value="1"/>
</dbReference>
<organism evidence="9 10">
    <name type="scientific">Actinomadura madurae</name>
    <dbReference type="NCBI Taxonomy" id="1993"/>
    <lineage>
        <taxon>Bacteria</taxon>
        <taxon>Bacillati</taxon>
        <taxon>Actinomycetota</taxon>
        <taxon>Actinomycetes</taxon>
        <taxon>Streptosporangiales</taxon>
        <taxon>Thermomonosporaceae</taxon>
        <taxon>Actinomadura</taxon>
    </lineage>
</organism>
<evidence type="ECO:0000256" key="6">
    <source>
        <dbReference type="ARBA" id="ARBA00023136"/>
    </source>
</evidence>
<dbReference type="GO" id="GO:0055085">
    <property type="term" value="P:transmembrane transport"/>
    <property type="evidence" value="ECO:0007669"/>
    <property type="project" value="InterPro"/>
</dbReference>
<dbReference type="AlphaFoldDB" id="A0A1I5I4X1"/>
<feature type="transmembrane region" description="Helical" evidence="7">
    <location>
        <begin position="128"/>
        <end position="152"/>
    </location>
</feature>
<keyword evidence="3" id="KW-1003">Cell membrane</keyword>
<comment type="similarity">
    <text evidence="7">Belongs to the binding-protein-dependent transport system permease family.</text>
</comment>
<dbReference type="InterPro" id="IPR035906">
    <property type="entry name" value="MetI-like_sf"/>
</dbReference>
<feature type="transmembrane region" description="Helical" evidence="7">
    <location>
        <begin position="172"/>
        <end position="188"/>
    </location>
</feature>
<dbReference type="PROSITE" id="PS50928">
    <property type="entry name" value="ABC_TM1"/>
    <property type="match status" value="1"/>
</dbReference>
<proteinExistence type="inferred from homology"/>
<comment type="subcellular location">
    <subcellularLocation>
        <location evidence="1 7">Cell membrane</location>
        <topology evidence="1 7">Multi-pass membrane protein</topology>
    </subcellularLocation>
</comment>
<dbReference type="Pfam" id="PF19300">
    <property type="entry name" value="BPD_transp_1_N"/>
    <property type="match status" value="1"/>
</dbReference>
<sequence length="307" mass="32631">MFVVSVLAFVCTKLLPGDTAELVLGRNASPRALEAMRERLGSNDPLVLQYFHWLRGLLTGDFGESAVALAQYQGNASISATLGDPLVNSLVLGGLTAALLVPLTMVLGAISGVRAGKLTDHLISGPSLVLGGLPEFVTGSLLIAVFFTWLQWLPPVSLVSPGASPFGQPDALVLPILTLLIVTVGSGTRQVRAGVIQALTTDYVLYARLNGVPERRVLRRYALRNALATSVQTIAQNLQYLAGGIIIVEALFTYPGIGNYLLNAVNTRDTNEVLAASMILAALYTVINIVADVVVVFLVPKLRTEML</sequence>
<evidence type="ECO:0000259" key="8">
    <source>
        <dbReference type="PROSITE" id="PS50928"/>
    </source>
</evidence>
<dbReference type="PANTHER" id="PTHR43163:SF3">
    <property type="entry name" value="PEPTIDE ABC TRANSPORTER PERMEASE PROTEIN"/>
    <property type="match status" value="1"/>
</dbReference>
<dbReference type="EMBL" id="FOVH01000007">
    <property type="protein sequence ID" value="SFO55577.1"/>
    <property type="molecule type" value="Genomic_DNA"/>
</dbReference>
<dbReference type="STRING" id="1993.SAMN04489713_107128"/>
<dbReference type="InterPro" id="IPR045621">
    <property type="entry name" value="BPD_transp_1_N"/>
</dbReference>
<evidence type="ECO:0000313" key="9">
    <source>
        <dbReference type="EMBL" id="SFO55577.1"/>
    </source>
</evidence>
<name>A0A1I5I4X1_9ACTN</name>
<keyword evidence="2 7" id="KW-0813">Transport</keyword>
<dbReference type="InterPro" id="IPR000515">
    <property type="entry name" value="MetI-like"/>
</dbReference>
<gene>
    <name evidence="9" type="ORF">SAMN04489713_107128</name>
</gene>
<evidence type="ECO:0000256" key="2">
    <source>
        <dbReference type="ARBA" id="ARBA00022448"/>
    </source>
</evidence>
<evidence type="ECO:0000256" key="5">
    <source>
        <dbReference type="ARBA" id="ARBA00022989"/>
    </source>
</evidence>
<feature type="transmembrane region" description="Helical" evidence="7">
    <location>
        <begin position="274"/>
        <end position="299"/>
    </location>
</feature>
<dbReference type="CDD" id="cd06261">
    <property type="entry name" value="TM_PBP2"/>
    <property type="match status" value="1"/>
</dbReference>